<accession>A0A099YCV8</accession>
<reference evidence="2 3" key="1">
    <citation type="submission" date="2014-09" db="EMBL/GenBank/DDBJ databases">
        <title>Lactobacillus mucosae CRL573 Genome Sequencing.</title>
        <authorList>
            <person name="Bleckwedel J."/>
            <person name="Teran L.C."/>
            <person name="Bonacina J."/>
            <person name="Saavedra L."/>
            <person name="Mozzi F.B."/>
            <person name="Raya R.R."/>
        </authorList>
    </citation>
    <scope>NUCLEOTIDE SEQUENCE [LARGE SCALE GENOMIC DNA]</scope>
    <source>
        <strain evidence="2 3">CRL573</strain>
    </source>
</reference>
<feature type="transmembrane region" description="Helical" evidence="1">
    <location>
        <begin position="47"/>
        <end position="68"/>
    </location>
</feature>
<proteinExistence type="predicted"/>
<keyword evidence="1" id="KW-0812">Transmembrane</keyword>
<keyword evidence="1" id="KW-0472">Membrane</keyword>
<gene>
    <name evidence="2" type="ORF">LX03_06550</name>
</gene>
<keyword evidence="1" id="KW-1133">Transmembrane helix</keyword>
<sequence>MIRNGKDQRPTRAQVREQQLHELIKGNWETEEQTEARSDDRHMVSDFIMSLVVILILLAAGWIAAVFLRGLSL</sequence>
<evidence type="ECO:0000256" key="1">
    <source>
        <dbReference type="SAM" id="Phobius"/>
    </source>
</evidence>
<evidence type="ECO:0000313" key="3">
    <source>
        <dbReference type="Proteomes" id="UP000030001"/>
    </source>
</evidence>
<evidence type="ECO:0000313" key="2">
    <source>
        <dbReference type="EMBL" id="KGL66728.1"/>
    </source>
</evidence>
<organism evidence="2 3">
    <name type="scientific">Limosilactobacillus mucosae</name>
    <name type="common">Lactobacillus mucosae</name>
    <dbReference type="NCBI Taxonomy" id="97478"/>
    <lineage>
        <taxon>Bacteria</taxon>
        <taxon>Bacillati</taxon>
        <taxon>Bacillota</taxon>
        <taxon>Bacilli</taxon>
        <taxon>Lactobacillales</taxon>
        <taxon>Lactobacillaceae</taxon>
        <taxon>Limosilactobacillus</taxon>
    </lineage>
</organism>
<comment type="caution">
    <text evidence="2">The sequence shown here is derived from an EMBL/GenBank/DDBJ whole genome shotgun (WGS) entry which is preliminary data.</text>
</comment>
<dbReference type="EMBL" id="JROC01000033">
    <property type="protein sequence ID" value="KGL66728.1"/>
    <property type="molecule type" value="Genomic_DNA"/>
</dbReference>
<dbReference type="AlphaFoldDB" id="A0A099YCV8"/>
<protein>
    <submittedName>
        <fullName evidence="2">Uncharacterized protein</fullName>
    </submittedName>
</protein>
<dbReference type="Proteomes" id="UP000030001">
    <property type="component" value="Unassembled WGS sequence"/>
</dbReference>
<name>A0A099YCV8_LIMMU</name>